<gene>
    <name evidence="2" type="ORF">FQN60_002154</name>
</gene>
<reference evidence="2 3" key="1">
    <citation type="submission" date="2019-08" db="EMBL/GenBank/DDBJ databases">
        <title>A chromosome-level genome assembly, high-density linkage maps, and genome scans reveal the genomic architecture of hybrid incompatibilities underlying speciation via character displacement in darters (Percidae: Etheostominae).</title>
        <authorList>
            <person name="Moran R.L."/>
            <person name="Catchen J.M."/>
            <person name="Fuller R.C."/>
        </authorList>
    </citation>
    <scope>NUCLEOTIDE SEQUENCE [LARGE SCALE GENOMIC DNA]</scope>
    <source>
        <strain evidence="2">EspeVRDwgs_2016</strain>
        <tissue evidence="2">Muscle</tissue>
    </source>
</reference>
<evidence type="ECO:0000313" key="3">
    <source>
        <dbReference type="Proteomes" id="UP000327493"/>
    </source>
</evidence>
<feature type="compositionally biased region" description="Basic and acidic residues" evidence="1">
    <location>
        <begin position="610"/>
        <end position="625"/>
    </location>
</feature>
<dbReference type="PANTHER" id="PTHR16131:SF2">
    <property type="entry name" value="LIGAND-DEPENDENT NUCLEAR RECEPTOR-INTERACTING FACTOR 1"/>
    <property type="match status" value="1"/>
</dbReference>
<dbReference type="Proteomes" id="UP000327493">
    <property type="component" value="Chromosome 7"/>
</dbReference>
<dbReference type="PANTHER" id="PTHR16131">
    <property type="entry name" value="LIGAND-DEPENDENT NUCLEAR RECEPTOR-INTERACTING FACTOR 1"/>
    <property type="match status" value="1"/>
</dbReference>
<feature type="compositionally biased region" description="Basic and acidic residues" evidence="1">
    <location>
        <begin position="46"/>
        <end position="60"/>
    </location>
</feature>
<feature type="compositionally biased region" description="Polar residues" evidence="1">
    <location>
        <begin position="371"/>
        <end position="380"/>
    </location>
</feature>
<feature type="compositionally biased region" description="Polar residues" evidence="1">
    <location>
        <begin position="61"/>
        <end position="74"/>
    </location>
</feature>
<name>A0A5J5DDU8_9PERO</name>
<evidence type="ECO:0000256" key="1">
    <source>
        <dbReference type="SAM" id="MobiDB-lite"/>
    </source>
</evidence>
<organism evidence="2 3">
    <name type="scientific">Etheostoma spectabile</name>
    <name type="common">orangethroat darter</name>
    <dbReference type="NCBI Taxonomy" id="54343"/>
    <lineage>
        <taxon>Eukaryota</taxon>
        <taxon>Metazoa</taxon>
        <taxon>Chordata</taxon>
        <taxon>Craniata</taxon>
        <taxon>Vertebrata</taxon>
        <taxon>Euteleostomi</taxon>
        <taxon>Actinopterygii</taxon>
        <taxon>Neopterygii</taxon>
        <taxon>Teleostei</taxon>
        <taxon>Neoteleostei</taxon>
        <taxon>Acanthomorphata</taxon>
        <taxon>Eupercaria</taxon>
        <taxon>Perciformes</taxon>
        <taxon>Percoidei</taxon>
        <taxon>Percidae</taxon>
        <taxon>Etheostomatinae</taxon>
        <taxon>Etheostoma</taxon>
    </lineage>
</organism>
<feature type="region of interest" description="Disordered" evidence="1">
    <location>
        <begin position="610"/>
        <end position="638"/>
    </location>
</feature>
<evidence type="ECO:0000313" key="2">
    <source>
        <dbReference type="EMBL" id="KAA8591211.1"/>
    </source>
</evidence>
<feature type="compositionally biased region" description="Basic and acidic residues" evidence="1">
    <location>
        <begin position="349"/>
        <end position="364"/>
    </location>
</feature>
<feature type="compositionally biased region" description="Polar residues" evidence="1">
    <location>
        <begin position="162"/>
        <end position="184"/>
    </location>
</feature>
<feature type="region of interest" description="Disordered" evidence="1">
    <location>
        <begin position="1"/>
        <end position="190"/>
    </location>
</feature>
<keyword evidence="3" id="KW-1185">Reference proteome</keyword>
<dbReference type="GO" id="GO:0006355">
    <property type="term" value="P:regulation of DNA-templated transcription"/>
    <property type="evidence" value="ECO:0007669"/>
    <property type="project" value="InterPro"/>
</dbReference>
<feature type="compositionally biased region" description="Basic and acidic residues" evidence="1">
    <location>
        <begin position="433"/>
        <end position="442"/>
    </location>
</feature>
<feature type="region of interest" description="Disordered" evidence="1">
    <location>
        <begin position="340"/>
        <end position="447"/>
    </location>
</feature>
<proteinExistence type="predicted"/>
<accession>A0A5J5DDU8</accession>
<sequence>MGKSDSPTAAGKSSEFNKTTVPSSQQSRESVSPQKRPGVRIIIPKRSHEVIDLCDDDAHSESSQPAASVHTSAATHPDEDNVIFVSYIPPKTESESTQDLRQKTQKAPVKEADKTSTSGSNSGTERKSPDGATGTLTRRKPVHGMSVNTVKNAPRVGGSAAMNAQNNEGPNMSSRRSAATQQSKGVEVNVERKSPADCVIVAPAAVQMAKKAASSPSAAQQVVGKQISLVNVTPNQVCLDLPLQQQKVNIIAVIPQMANREKMGRLPGPLPVPVKAPAVPRGRHLQILPNVSHRPNSPIKWVVEDEDILTAPVLDPANFSISSEILRVVAEREGATKHWDALTNPVSGADRKSLDGTTDADRRRQPGRSVAVNTVKNSTRVCGPAAMNTQNNEGPSFSSQQSTAGQPSESMEVQESPANPNNSDSSKGAMDTPKMKDLKGPRESCSCAKVKTERELLEGSAPPSAPTHIEPLKCSHIKLNARRLHVVKNERHQGDTSLKGSSRDLETEPAFGYVEPIDEDFLATEEKDNPNAQDAAGRTQTQTCAYLNTRRMGRTRKRTMCPCCVPGAQDPMWEEPGEWAWATEQTSKKGRRKKAVRKAVKTSGRTSCLRVKDKCSSRRTDEGPARDSLSSDPNELRRLDEIRRMKELLKEQEAALEEMRH</sequence>
<dbReference type="GO" id="GO:0042974">
    <property type="term" value="F:nuclear retinoic acid receptor binding"/>
    <property type="evidence" value="ECO:0007669"/>
    <property type="project" value="InterPro"/>
</dbReference>
<feature type="compositionally biased region" description="Basic and acidic residues" evidence="1">
    <location>
        <begin position="92"/>
        <end position="114"/>
    </location>
</feature>
<feature type="compositionally biased region" description="Polar residues" evidence="1">
    <location>
        <begin position="14"/>
        <end position="33"/>
    </location>
</feature>
<protein>
    <submittedName>
        <fullName evidence="2">Uncharacterized protein</fullName>
    </submittedName>
</protein>
<dbReference type="AlphaFoldDB" id="A0A5J5DDU8"/>
<dbReference type="InterPro" id="IPR026191">
    <property type="entry name" value="LRIF1"/>
</dbReference>
<dbReference type="EMBL" id="VOFY01000007">
    <property type="protein sequence ID" value="KAA8591211.1"/>
    <property type="molecule type" value="Genomic_DNA"/>
</dbReference>
<feature type="compositionally biased region" description="Polar residues" evidence="1">
    <location>
        <begin position="387"/>
        <end position="426"/>
    </location>
</feature>
<comment type="caution">
    <text evidence="2">The sequence shown here is derived from an EMBL/GenBank/DDBJ whole genome shotgun (WGS) entry which is preliminary data.</text>
</comment>